<evidence type="ECO:0000259" key="7">
    <source>
        <dbReference type="PROSITE" id="PS50113"/>
    </source>
</evidence>
<dbReference type="CDD" id="cd01949">
    <property type="entry name" value="GGDEF"/>
    <property type="match status" value="1"/>
</dbReference>
<dbReference type="InterPro" id="IPR035919">
    <property type="entry name" value="EAL_sf"/>
</dbReference>
<dbReference type="SMART" id="SM00052">
    <property type="entry name" value="EAL"/>
    <property type="match status" value="1"/>
</dbReference>
<feature type="domain" description="PAC" evidence="7">
    <location>
        <begin position="306"/>
        <end position="357"/>
    </location>
</feature>
<proteinExistence type="predicted"/>
<dbReference type="InterPro" id="IPR029787">
    <property type="entry name" value="Nucleotide_cyclase"/>
</dbReference>
<dbReference type="EC" id="3.1.4.52" evidence="2"/>
<dbReference type="NCBIfam" id="TIGR00254">
    <property type="entry name" value="GGDEF"/>
    <property type="match status" value="1"/>
</dbReference>
<dbReference type="InterPro" id="IPR000014">
    <property type="entry name" value="PAS"/>
</dbReference>
<dbReference type="GO" id="GO:0071111">
    <property type="term" value="F:cyclic-guanylate-specific phosphodiesterase activity"/>
    <property type="evidence" value="ECO:0007669"/>
    <property type="project" value="UniProtKB-EC"/>
</dbReference>
<dbReference type="Gene3D" id="3.30.70.270">
    <property type="match status" value="1"/>
</dbReference>
<dbReference type="PANTHER" id="PTHR44757:SF2">
    <property type="entry name" value="BIOFILM ARCHITECTURE MAINTENANCE PROTEIN MBAA"/>
    <property type="match status" value="1"/>
</dbReference>
<dbReference type="InterPro" id="IPR013655">
    <property type="entry name" value="PAS_fold_3"/>
</dbReference>
<feature type="region of interest" description="Disordered" evidence="5">
    <location>
        <begin position="1"/>
        <end position="25"/>
    </location>
</feature>
<dbReference type="CDD" id="cd00130">
    <property type="entry name" value="PAS"/>
    <property type="match status" value="1"/>
</dbReference>
<dbReference type="SUPFAM" id="SSF141868">
    <property type="entry name" value="EAL domain-like"/>
    <property type="match status" value="1"/>
</dbReference>
<dbReference type="PROSITE" id="PS50112">
    <property type="entry name" value="PAS"/>
    <property type="match status" value="1"/>
</dbReference>
<evidence type="ECO:0000256" key="3">
    <source>
        <dbReference type="ARBA" id="ARBA00022636"/>
    </source>
</evidence>
<dbReference type="InterPro" id="IPR000160">
    <property type="entry name" value="GGDEF_dom"/>
</dbReference>
<dbReference type="InterPro" id="IPR035965">
    <property type="entry name" value="PAS-like_dom_sf"/>
</dbReference>
<dbReference type="SMART" id="SM00267">
    <property type="entry name" value="GGDEF"/>
    <property type="match status" value="1"/>
</dbReference>
<dbReference type="SUPFAM" id="SSF55785">
    <property type="entry name" value="PYP-like sensor domain (PAS domain)"/>
    <property type="match status" value="1"/>
</dbReference>
<evidence type="ECO:0000256" key="2">
    <source>
        <dbReference type="ARBA" id="ARBA00012282"/>
    </source>
</evidence>
<evidence type="ECO:0000313" key="10">
    <source>
        <dbReference type="EMBL" id="HEB95217.1"/>
    </source>
</evidence>
<dbReference type="Pfam" id="PF08447">
    <property type="entry name" value="PAS_3"/>
    <property type="match status" value="1"/>
</dbReference>
<dbReference type="InterPro" id="IPR000700">
    <property type="entry name" value="PAS-assoc_C"/>
</dbReference>
<keyword evidence="3" id="KW-0973">c-di-GMP</keyword>
<dbReference type="PROSITE" id="PS50113">
    <property type="entry name" value="PAC"/>
    <property type="match status" value="1"/>
</dbReference>
<dbReference type="Pfam" id="PF13185">
    <property type="entry name" value="GAF_2"/>
    <property type="match status" value="1"/>
</dbReference>
<dbReference type="Gene3D" id="3.30.450.40">
    <property type="match status" value="1"/>
</dbReference>
<feature type="domain" description="PAS" evidence="6">
    <location>
        <begin position="230"/>
        <end position="302"/>
    </location>
</feature>
<dbReference type="Proteomes" id="UP000886251">
    <property type="component" value="Unassembled WGS sequence"/>
</dbReference>
<dbReference type="AlphaFoldDB" id="A0A831RH91"/>
<gene>
    <name evidence="10" type="ORF">ENI96_02145</name>
</gene>
<dbReference type="CDD" id="cd01948">
    <property type="entry name" value="EAL"/>
    <property type="match status" value="1"/>
</dbReference>
<dbReference type="InterPro" id="IPR029016">
    <property type="entry name" value="GAF-like_dom_sf"/>
</dbReference>
<name>A0A831RH91_9GAMM</name>
<reference evidence="10" key="1">
    <citation type="journal article" date="2020" name="mSystems">
        <title>Genome- and Community-Level Interaction Insights into Carbon Utilization and Element Cycling Functions of Hydrothermarchaeota in Hydrothermal Sediment.</title>
        <authorList>
            <person name="Zhou Z."/>
            <person name="Liu Y."/>
            <person name="Xu W."/>
            <person name="Pan J."/>
            <person name="Luo Z.H."/>
            <person name="Li M."/>
        </authorList>
    </citation>
    <scope>NUCLEOTIDE SEQUENCE [LARGE SCALE GENOMIC DNA]</scope>
    <source>
        <strain evidence="10">HyVt-443</strain>
    </source>
</reference>
<dbReference type="EMBL" id="DRKP01000023">
    <property type="protein sequence ID" value="HEB95217.1"/>
    <property type="molecule type" value="Genomic_DNA"/>
</dbReference>
<evidence type="ECO:0000259" key="8">
    <source>
        <dbReference type="PROSITE" id="PS50883"/>
    </source>
</evidence>
<dbReference type="NCBIfam" id="TIGR00229">
    <property type="entry name" value="sensory_box"/>
    <property type="match status" value="1"/>
</dbReference>
<dbReference type="FunFam" id="3.20.20.450:FF:000001">
    <property type="entry name" value="Cyclic di-GMP phosphodiesterase yahA"/>
    <property type="match status" value="1"/>
</dbReference>
<comment type="catalytic activity">
    <reaction evidence="4">
        <text>3',3'-c-di-GMP + H2O = 5'-phosphoguanylyl(3'-&gt;5')guanosine + H(+)</text>
        <dbReference type="Rhea" id="RHEA:24902"/>
        <dbReference type="ChEBI" id="CHEBI:15377"/>
        <dbReference type="ChEBI" id="CHEBI:15378"/>
        <dbReference type="ChEBI" id="CHEBI:58754"/>
        <dbReference type="ChEBI" id="CHEBI:58805"/>
        <dbReference type="EC" id="3.1.4.52"/>
    </reaction>
    <physiologicalReaction direction="left-to-right" evidence="4">
        <dbReference type="Rhea" id="RHEA:24903"/>
    </physiologicalReaction>
</comment>
<dbReference type="InterPro" id="IPR052155">
    <property type="entry name" value="Biofilm_reg_signaling"/>
</dbReference>
<feature type="domain" description="EAL" evidence="8">
    <location>
        <begin position="532"/>
        <end position="785"/>
    </location>
</feature>
<dbReference type="Gene3D" id="3.30.450.20">
    <property type="entry name" value="PAS domain"/>
    <property type="match status" value="1"/>
</dbReference>
<comment type="cofactor">
    <cofactor evidence="1">
        <name>Mg(2+)</name>
        <dbReference type="ChEBI" id="CHEBI:18420"/>
    </cofactor>
</comment>
<dbReference type="Pfam" id="PF00563">
    <property type="entry name" value="EAL"/>
    <property type="match status" value="1"/>
</dbReference>
<comment type="caution">
    <text evidence="10">The sequence shown here is derived from an EMBL/GenBank/DDBJ whole genome shotgun (WGS) entry which is preliminary data.</text>
</comment>
<dbReference type="Gene3D" id="3.20.20.450">
    <property type="entry name" value="EAL domain"/>
    <property type="match status" value="1"/>
</dbReference>
<sequence length="806" mass="91289">MAASSRYTRRQLAGGPPSTPVQGERRRELALAGKLEQLYRKEQYLSAILQLVSDVNQVLLHATSMEQLLRRSCERITRHEDYCVAWIGLREDDDSLRVAYQSDRCEVPYLGDDFHVSLVPGDPGSAGPAGRCVLENRTVVIDDTQKDPGFAPWRDRARCSGIHSVAGLPLRATAGAAPFGCLLIYMDSPDGFAGRELRSLQDVADAIGRAVHLRRETDQRYRAEQAARDSEQRFKQLIDALPNVAVQGYDSEHRVIYWNRSSEQLYGYSPDEAVGRRLEQLIIPEPMRETVSRVIDRWMAGGEPIPPGELELQHKDGSQVAVYSSHVLLRGNGSGPEMFCVDVDLREQKRVREQLQRLATVDLLTGLPNRMLLDQELRHRIKEASRYGYGLAILFIDIDNFKLINDSLGHERGDELLRAVSERIGSRLREYEMLARFGGDEFVLVLPRVEQTDEVERVASKVIDGFSLPVRFDDGRETYVTASIGIAIYPEDGRDKTELLKNADMAMYRAKEYGRNRFQFFTHSMNEELQYRQELEALLRQALQRRELVLHYQPQVALRTGAVVSVEALIRWQSPRHGMISPADFLPVAERSELINRIGEWVIEEACRQCRRWRDQGLDLRVDINLSGRQFFYYDVFSVIEAMLDRFGLDHRDLGIELTEQVLIEASGETLAGLERLHRKGMVISLDDFGTGYSSLSYLKRFPVDVIKIDKEFIEGAPVDNNDRSIMEAVVAVGHAMGLEVLAEGVESMEQLRLVREMGCDLGQGYLFQRPQPAASLQYQGNRLVLPDFEQRAAEVCNGAGIDTDG</sequence>
<evidence type="ECO:0000259" key="9">
    <source>
        <dbReference type="PROSITE" id="PS50887"/>
    </source>
</evidence>
<evidence type="ECO:0000259" key="6">
    <source>
        <dbReference type="PROSITE" id="PS50112"/>
    </source>
</evidence>
<dbReference type="Pfam" id="PF00990">
    <property type="entry name" value="GGDEF"/>
    <property type="match status" value="1"/>
</dbReference>
<feature type="domain" description="GGDEF" evidence="9">
    <location>
        <begin position="389"/>
        <end position="523"/>
    </location>
</feature>
<dbReference type="PROSITE" id="PS50887">
    <property type="entry name" value="GGDEF"/>
    <property type="match status" value="1"/>
</dbReference>
<dbReference type="PROSITE" id="PS50883">
    <property type="entry name" value="EAL"/>
    <property type="match status" value="1"/>
</dbReference>
<dbReference type="InterPro" id="IPR043128">
    <property type="entry name" value="Rev_trsase/Diguanyl_cyclase"/>
</dbReference>
<dbReference type="PANTHER" id="PTHR44757">
    <property type="entry name" value="DIGUANYLATE CYCLASE DGCP"/>
    <property type="match status" value="1"/>
</dbReference>
<dbReference type="InterPro" id="IPR003018">
    <property type="entry name" value="GAF"/>
</dbReference>
<evidence type="ECO:0000256" key="1">
    <source>
        <dbReference type="ARBA" id="ARBA00001946"/>
    </source>
</evidence>
<dbReference type="SUPFAM" id="SSF55781">
    <property type="entry name" value="GAF domain-like"/>
    <property type="match status" value="1"/>
</dbReference>
<dbReference type="SUPFAM" id="SSF55073">
    <property type="entry name" value="Nucleotide cyclase"/>
    <property type="match status" value="1"/>
</dbReference>
<evidence type="ECO:0000256" key="5">
    <source>
        <dbReference type="SAM" id="MobiDB-lite"/>
    </source>
</evidence>
<dbReference type="GO" id="GO:0071732">
    <property type="term" value="P:cellular response to nitric oxide"/>
    <property type="evidence" value="ECO:0007669"/>
    <property type="project" value="UniProtKB-ARBA"/>
</dbReference>
<evidence type="ECO:0000256" key="4">
    <source>
        <dbReference type="ARBA" id="ARBA00051114"/>
    </source>
</evidence>
<accession>A0A831RH91</accession>
<dbReference type="FunFam" id="3.30.70.270:FF:000001">
    <property type="entry name" value="Diguanylate cyclase domain protein"/>
    <property type="match status" value="1"/>
</dbReference>
<dbReference type="SMART" id="SM00091">
    <property type="entry name" value="PAS"/>
    <property type="match status" value="1"/>
</dbReference>
<protein>
    <recommendedName>
        <fullName evidence="2">cyclic-guanylate-specific phosphodiesterase</fullName>
        <ecNumber evidence="2">3.1.4.52</ecNumber>
    </recommendedName>
</protein>
<dbReference type="InterPro" id="IPR001633">
    <property type="entry name" value="EAL_dom"/>
</dbReference>
<organism evidence="10">
    <name type="scientific">Sedimenticola thiotaurini</name>
    <dbReference type="NCBI Taxonomy" id="1543721"/>
    <lineage>
        <taxon>Bacteria</taxon>
        <taxon>Pseudomonadati</taxon>
        <taxon>Pseudomonadota</taxon>
        <taxon>Gammaproteobacteria</taxon>
        <taxon>Chromatiales</taxon>
        <taxon>Sedimenticolaceae</taxon>
        <taxon>Sedimenticola</taxon>
    </lineage>
</organism>